<dbReference type="GO" id="GO:0042450">
    <property type="term" value="P:L-arginine biosynthetic process via ornithine"/>
    <property type="evidence" value="ECO:0007669"/>
    <property type="project" value="TreeGrafter"/>
</dbReference>
<dbReference type="GO" id="GO:0019240">
    <property type="term" value="P:citrulline biosynthetic process"/>
    <property type="evidence" value="ECO:0007669"/>
    <property type="project" value="TreeGrafter"/>
</dbReference>
<evidence type="ECO:0000256" key="1">
    <source>
        <dbReference type="ARBA" id="ARBA00022679"/>
    </source>
</evidence>
<gene>
    <name evidence="4" type="ORF">LCGC14_0447230</name>
</gene>
<dbReference type="InterPro" id="IPR036901">
    <property type="entry name" value="Asp/Orn_carbamoylTrfase_sf"/>
</dbReference>
<dbReference type="InterPro" id="IPR006130">
    <property type="entry name" value="Asp/Orn_carbamoylTrfase"/>
</dbReference>
<proteinExistence type="predicted"/>
<dbReference type="FunFam" id="3.40.50.1370:FF:000008">
    <property type="entry name" value="Ornithine carbamoyltransferase"/>
    <property type="match status" value="1"/>
</dbReference>
<evidence type="ECO:0000313" key="4">
    <source>
        <dbReference type="EMBL" id="KKN68857.1"/>
    </source>
</evidence>
<evidence type="ECO:0000259" key="2">
    <source>
        <dbReference type="Pfam" id="PF00185"/>
    </source>
</evidence>
<dbReference type="PRINTS" id="PR00100">
    <property type="entry name" value="AOTCASE"/>
</dbReference>
<dbReference type="PANTHER" id="PTHR45753">
    <property type="entry name" value="ORNITHINE CARBAMOYLTRANSFERASE, MITOCHONDRIAL"/>
    <property type="match status" value="1"/>
</dbReference>
<dbReference type="GO" id="GO:0016597">
    <property type="term" value="F:amino acid binding"/>
    <property type="evidence" value="ECO:0007669"/>
    <property type="project" value="InterPro"/>
</dbReference>
<feature type="domain" description="Aspartate/ornithine carbamoyltransferase Asp/Orn-binding" evidence="2">
    <location>
        <begin position="148"/>
        <end position="299"/>
    </location>
</feature>
<keyword evidence="1" id="KW-0808">Transferase</keyword>
<dbReference type="AlphaFoldDB" id="A0A0F9T246"/>
<sequence length="310" mass="33831">MFENFLTGLELDKEGALNLLKLARDIKAKPEKYSQVLSGKSIVTLFEKQSLRTRLSFDIGINRLGGHAVYLDQQNGAMGARESIKDFALNISTWADGIVARVNQHSTLTTLGEYASVPVVNSLCDLYHPCQALADFLTLQEVHGDVSELKVAYLGEGNNVTHSLMLLAATLGTDFVAVTPKGCSPDSQILKKAEQIAAMNGASVMVSDRVEAAVGANVVYADTWVSMGDTTPLEQVKEKYMPYQLNQALLDQTGATTVLHCQPAHREFEITSEVMDGPASKIIQQAENRMHAQNALLVTLLNPNFVKEHL</sequence>
<accession>A0A0F9T246</accession>
<dbReference type="NCBIfam" id="TIGR00658">
    <property type="entry name" value="orni_carb_tr"/>
    <property type="match status" value="1"/>
</dbReference>
<dbReference type="InterPro" id="IPR002292">
    <property type="entry name" value="Orn/put_carbamltrans"/>
</dbReference>
<dbReference type="InterPro" id="IPR006131">
    <property type="entry name" value="Asp_carbamoyltransf_Asp/Orn-bd"/>
</dbReference>
<comment type="caution">
    <text evidence="4">The sequence shown here is derived from an EMBL/GenBank/DDBJ whole genome shotgun (WGS) entry which is preliminary data.</text>
</comment>
<feature type="domain" description="Aspartate/ornithine carbamoyltransferase carbamoyl-P binding" evidence="3">
    <location>
        <begin position="4"/>
        <end position="141"/>
    </location>
</feature>
<dbReference type="PANTHER" id="PTHR45753:SF3">
    <property type="entry name" value="ORNITHINE TRANSCARBAMYLASE, MITOCHONDRIAL"/>
    <property type="match status" value="1"/>
</dbReference>
<evidence type="ECO:0008006" key="5">
    <source>
        <dbReference type="Google" id="ProtNLM"/>
    </source>
</evidence>
<dbReference type="Pfam" id="PF02729">
    <property type="entry name" value="OTCace_N"/>
    <property type="match status" value="1"/>
</dbReference>
<name>A0A0F9T246_9ZZZZ</name>
<organism evidence="4">
    <name type="scientific">marine sediment metagenome</name>
    <dbReference type="NCBI Taxonomy" id="412755"/>
    <lineage>
        <taxon>unclassified sequences</taxon>
        <taxon>metagenomes</taxon>
        <taxon>ecological metagenomes</taxon>
    </lineage>
</organism>
<dbReference type="SUPFAM" id="SSF53671">
    <property type="entry name" value="Aspartate/ornithine carbamoyltransferase"/>
    <property type="match status" value="1"/>
</dbReference>
<dbReference type="GO" id="GO:0004585">
    <property type="term" value="F:ornithine carbamoyltransferase activity"/>
    <property type="evidence" value="ECO:0007669"/>
    <property type="project" value="UniProtKB-ARBA"/>
</dbReference>
<protein>
    <recommendedName>
        <fullName evidence="5">Ornithine carbamoyltransferase</fullName>
    </recommendedName>
</protein>
<dbReference type="NCBIfam" id="NF011380">
    <property type="entry name" value="PRK14805.1"/>
    <property type="match status" value="1"/>
</dbReference>
<dbReference type="Gene3D" id="3.40.50.1370">
    <property type="entry name" value="Aspartate/ornithine carbamoyltransferase"/>
    <property type="match status" value="2"/>
</dbReference>
<dbReference type="NCBIfam" id="NF001986">
    <property type="entry name" value="PRK00779.1"/>
    <property type="match status" value="1"/>
</dbReference>
<dbReference type="Pfam" id="PF00185">
    <property type="entry name" value="OTCace"/>
    <property type="match status" value="1"/>
</dbReference>
<dbReference type="EMBL" id="LAZR01000438">
    <property type="protein sequence ID" value="KKN68857.1"/>
    <property type="molecule type" value="Genomic_DNA"/>
</dbReference>
<evidence type="ECO:0000259" key="3">
    <source>
        <dbReference type="Pfam" id="PF02729"/>
    </source>
</evidence>
<dbReference type="InterPro" id="IPR006132">
    <property type="entry name" value="Asp/Orn_carbamoyltranf_P-bd"/>
</dbReference>
<reference evidence="4" key="1">
    <citation type="journal article" date="2015" name="Nature">
        <title>Complex archaea that bridge the gap between prokaryotes and eukaryotes.</title>
        <authorList>
            <person name="Spang A."/>
            <person name="Saw J.H."/>
            <person name="Jorgensen S.L."/>
            <person name="Zaremba-Niedzwiedzka K."/>
            <person name="Martijn J."/>
            <person name="Lind A.E."/>
            <person name="van Eijk R."/>
            <person name="Schleper C."/>
            <person name="Guy L."/>
            <person name="Ettema T.J."/>
        </authorList>
    </citation>
    <scope>NUCLEOTIDE SEQUENCE</scope>
</reference>
<dbReference type="PRINTS" id="PR00102">
    <property type="entry name" value="OTCASE"/>
</dbReference>